<protein>
    <submittedName>
        <fullName evidence="1">Uncharacterized protein</fullName>
    </submittedName>
</protein>
<proteinExistence type="predicted"/>
<dbReference type="Proteomes" id="UP001153712">
    <property type="component" value="Chromosome 12"/>
</dbReference>
<dbReference type="EMBL" id="OU900105">
    <property type="protein sequence ID" value="CAG9856881.1"/>
    <property type="molecule type" value="Genomic_DNA"/>
</dbReference>
<name>A0A9N9TF45_PHYSR</name>
<organism evidence="1 2">
    <name type="scientific">Phyllotreta striolata</name>
    <name type="common">Striped flea beetle</name>
    <name type="synonym">Crioceris striolata</name>
    <dbReference type="NCBI Taxonomy" id="444603"/>
    <lineage>
        <taxon>Eukaryota</taxon>
        <taxon>Metazoa</taxon>
        <taxon>Ecdysozoa</taxon>
        <taxon>Arthropoda</taxon>
        <taxon>Hexapoda</taxon>
        <taxon>Insecta</taxon>
        <taxon>Pterygota</taxon>
        <taxon>Neoptera</taxon>
        <taxon>Endopterygota</taxon>
        <taxon>Coleoptera</taxon>
        <taxon>Polyphaga</taxon>
        <taxon>Cucujiformia</taxon>
        <taxon>Chrysomeloidea</taxon>
        <taxon>Chrysomelidae</taxon>
        <taxon>Galerucinae</taxon>
        <taxon>Alticini</taxon>
        <taxon>Phyllotreta</taxon>
    </lineage>
</organism>
<accession>A0A9N9TF45</accession>
<sequence>MASGCSIISEVSGVDWVHPCNPRGILDRTLDQWYFHQHHQTVAKPVVWS</sequence>
<reference evidence="1" key="1">
    <citation type="submission" date="2022-01" db="EMBL/GenBank/DDBJ databases">
        <authorList>
            <person name="King R."/>
        </authorList>
    </citation>
    <scope>NUCLEOTIDE SEQUENCE</scope>
</reference>
<keyword evidence="2" id="KW-1185">Reference proteome</keyword>
<evidence type="ECO:0000313" key="1">
    <source>
        <dbReference type="EMBL" id="CAG9856881.1"/>
    </source>
</evidence>
<evidence type="ECO:0000313" key="2">
    <source>
        <dbReference type="Proteomes" id="UP001153712"/>
    </source>
</evidence>
<gene>
    <name evidence="1" type="ORF">PHYEVI_LOCUS3294</name>
</gene>
<dbReference type="AlphaFoldDB" id="A0A9N9TF45"/>